<dbReference type="InterPro" id="IPR000719">
    <property type="entry name" value="Prot_kinase_dom"/>
</dbReference>
<dbReference type="InterPro" id="IPR001245">
    <property type="entry name" value="Ser-Thr/Tyr_kinase_cat_dom"/>
</dbReference>
<evidence type="ECO:0000259" key="1">
    <source>
        <dbReference type="PROSITE" id="PS50011"/>
    </source>
</evidence>
<protein>
    <recommendedName>
        <fullName evidence="1">Protein kinase domain-containing protein</fullName>
    </recommendedName>
</protein>
<organism evidence="2 3">
    <name type="scientific">Camellia sinensis var. sinensis</name>
    <name type="common">China tea</name>
    <dbReference type="NCBI Taxonomy" id="542762"/>
    <lineage>
        <taxon>Eukaryota</taxon>
        <taxon>Viridiplantae</taxon>
        <taxon>Streptophyta</taxon>
        <taxon>Embryophyta</taxon>
        <taxon>Tracheophyta</taxon>
        <taxon>Spermatophyta</taxon>
        <taxon>Magnoliopsida</taxon>
        <taxon>eudicotyledons</taxon>
        <taxon>Gunneridae</taxon>
        <taxon>Pentapetalae</taxon>
        <taxon>asterids</taxon>
        <taxon>Ericales</taxon>
        <taxon>Theaceae</taxon>
        <taxon>Camellia</taxon>
    </lineage>
</organism>
<dbReference type="PROSITE" id="PS00108">
    <property type="entry name" value="PROTEIN_KINASE_ST"/>
    <property type="match status" value="1"/>
</dbReference>
<dbReference type="STRING" id="542762.A0A4S4DIL0"/>
<keyword evidence="3" id="KW-1185">Reference proteome</keyword>
<dbReference type="InterPro" id="IPR008271">
    <property type="entry name" value="Ser/Thr_kinase_AS"/>
</dbReference>
<reference evidence="2 3" key="1">
    <citation type="journal article" date="2018" name="Proc. Natl. Acad. Sci. U.S.A.">
        <title>Draft genome sequence of Camellia sinensis var. sinensis provides insights into the evolution of the tea genome and tea quality.</title>
        <authorList>
            <person name="Wei C."/>
            <person name="Yang H."/>
            <person name="Wang S."/>
            <person name="Zhao J."/>
            <person name="Liu C."/>
            <person name="Gao L."/>
            <person name="Xia E."/>
            <person name="Lu Y."/>
            <person name="Tai Y."/>
            <person name="She G."/>
            <person name="Sun J."/>
            <person name="Cao H."/>
            <person name="Tong W."/>
            <person name="Gao Q."/>
            <person name="Li Y."/>
            <person name="Deng W."/>
            <person name="Jiang X."/>
            <person name="Wang W."/>
            <person name="Chen Q."/>
            <person name="Zhang S."/>
            <person name="Li H."/>
            <person name="Wu J."/>
            <person name="Wang P."/>
            <person name="Li P."/>
            <person name="Shi C."/>
            <person name="Zheng F."/>
            <person name="Jian J."/>
            <person name="Huang B."/>
            <person name="Shan D."/>
            <person name="Shi M."/>
            <person name="Fang C."/>
            <person name="Yue Y."/>
            <person name="Li F."/>
            <person name="Li D."/>
            <person name="Wei S."/>
            <person name="Han B."/>
            <person name="Jiang C."/>
            <person name="Yin Y."/>
            <person name="Xia T."/>
            <person name="Zhang Z."/>
            <person name="Bennetzen J.L."/>
            <person name="Zhao S."/>
            <person name="Wan X."/>
        </authorList>
    </citation>
    <scope>NUCLEOTIDE SEQUENCE [LARGE SCALE GENOMIC DNA]</scope>
    <source>
        <strain evidence="3">cv. Shuchazao</strain>
        <tissue evidence="2">Leaf</tissue>
    </source>
</reference>
<proteinExistence type="predicted"/>
<evidence type="ECO:0000313" key="2">
    <source>
        <dbReference type="EMBL" id="THG02670.1"/>
    </source>
</evidence>
<dbReference type="GO" id="GO:0004672">
    <property type="term" value="F:protein kinase activity"/>
    <property type="evidence" value="ECO:0007669"/>
    <property type="project" value="InterPro"/>
</dbReference>
<dbReference type="FunFam" id="3.30.200.20:FF:000268">
    <property type="entry name" value="probable receptor-like serine/threonine-protein kinase At5g57670"/>
    <property type="match status" value="1"/>
</dbReference>
<dbReference type="PROSITE" id="PS50011">
    <property type="entry name" value="PROTEIN_KINASE_DOM"/>
    <property type="match status" value="1"/>
</dbReference>
<dbReference type="InterPro" id="IPR011009">
    <property type="entry name" value="Kinase-like_dom_sf"/>
</dbReference>
<evidence type="ECO:0000313" key="3">
    <source>
        <dbReference type="Proteomes" id="UP000306102"/>
    </source>
</evidence>
<dbReference type="Gene3D" id="1.10.510.10">
    <property type="entry name" value="Transferase(Phosphotransferase) domain 1"/>
    <property type="match status" value="1"/>
</dbReference>
<dbReference type="Pfam" id="PF07714">
    <property type="entry name" value="PK_Tyr_Ser-Thr"/>
    <property type="match status" value="1"/>
</dbReference>
<sequence length="218" mass="24458">MRFQFNCILCVTCGSIADKLIDNGGYNHVYMGLLPSGKRVAVKVLKSSKEACKDFTQEVDVMSSLKHENITPLLGICVEDNELISVYDFLSGGNLEENLHGNSKETSVLSWELRFKPAVEIVEALNYLHNECSGPVIHRDVKSSNILLSNEFEPKVVVMTVENLHKCFNPQCICFRCYRIDCCFILLLAIPSTPYDMDGISLLCQNIVIFNCLISLQP</sequence>
<dbReference type="SMART" id="SM00220">
    <property type="entry name" value="S_TKc"/>
    <property type="match status" value="1"/>
</dbReference>
<name>A0A4S4DIL0_CAMSN</name>
<gene>
    <name evidence="2" type="ORF">TEA_025382</name>
</gene>
<dbReference type="SUPFAM" id="SSF56112">
    <property type="entry name" value="Protein kinase-like (PK-like)"/>
    <property type="match status" value="1"/>
</dbReference>
<dbReference type="EMBL" id="SDRB02011128">
    <property type="protein sequence ID" value="THG02670.1"/>
    <property type="molecule type" value="Genomic_DNA"/>
</dbReference>
<accession>A0A4S4DIL0</accession>
<dbReference type="InterPro" id="IPR046958">
    <property type="entry name" value="RBK1/2/STUNTED"/>
</dbReference>
<dbReference type="Gene3D" id="3.30.200.20">
    <property type="entry name" value="Phosphorylase Kinase, domain 1"/>
    <property type="match status" value="1"/>
</dbReference>
<feature type="domain" description="Protein kinase" evidence="1">
    <location>
        <begin position="15"/>
        <end position="218"/>
    </location>
</feature>
<comment type="caution">
    <text evidence="2">The sequence shown here is derived from an EMBL/GenBank/DDBJ whole genome shotgun (WGS) entry which is preliminary data.</text>
</comment>
<dbReference type="PANTHER" id="PTHR47987">
    <property type="entry name" value="OS08G0249100 PROTEIN"/>
    <property type="match status" value="1"/>
</dbReference>
<dbReference type="PANTHER" id="PTHR47987:SF11">
    <property type="entry name" value="RECEPTOR-LIKE CYTOSOLIC SERINE_THREONINE-PROTEIN KINASE RBK1 ISOFORM X1"/>
    <property type="match status" value="1"/>
</dbReference>
<dbReference type="GO" id="GO:0005524">
    <property type="term" value="F:ATP binding"/>
    <property type="evidence" value="ECO:0007669"/>
    <property type="project" value="InterPro"/>
</dbReference>
<dbReference type="Proteomes" id="UP000306102">
    <property type="component" value="Unassembled WGS sequence"/>
</dbReference>
<dbReference type="AlphaFoldDB" id="A0A4S4DIL0"/>
<dbReference type="SMR" id="A0A4S4DIL0"/>